<comment type="caution">
    <text evidence="7">The sequence shown here is derived from an EMBL/GenBank/DDBJ whole genome shotgun (WGS) entry which is preliminary data.</text>
</comment>
<dbReference type="InterPro" id="IPR005996">
    <property type="entry name" value="Ribosomal_uL30_bac-type"/>
</dbReference>
<dbReference type="Pfam" id="PF00327">
    <property type="entry name" value="Ribosomal_L30"/>
    <property type="match status" value="1"/>
</dbReference>
<dbReference type="NCBIfam" id="TIGR01308">
    <property type="entry name" value="rpmD_bact"/>
    <property type="match status" value="1"/>
</dbReference>
<proteinExistence type="inferred from homology"/>
<sequence>MSKLRITYKKSVIGYARNQKATIASLGFRRLGQSVIKHDNPAIRGMIFRVRHLVEVEEVADEVTA</sequence>
<dbReference type="Proteomes" id="UP000220527">
    <property type="component" value="Unassembled WGS sequence"/>
</dbReference>
<gene>
    <name evidence="5" type="primary">rpmD</name>
    <name evidence="7" type="ORF">CJ255_05010</name>
</gene>
<dbReference type="EMBL" id="NQWI01000014">
    <property type="protein sequence ID" value="PDW04191.1"/>
    <property type="molecule type" value="Genomic_DNA"/>
</dbReference>
<evidence type="ECO:0000256" key="1">
    <source>
        <dbReference type="ARBA" id="ARBA00007594"/>
    </source>
</evidence>
<evidence type="ECO:0000256" key="2">
    <source>
        <dbReference type="ARBA" id="ARBA00011838"/>
    </source>
</evidence>
<dbReference type="GO" id="GO:0003735">
    <property type="term" value="F:structural constituent of ribosome"/>
    <property type="evidence" value="ECO:0007669"/>
    <property type="project" value="InterPro"/>
</dbReference>
<evidence type="ECO:0000256" key="4">
    <source>
        <dbReference type="ARBA" id="ARBA00023274"/>
    </source>
</evidence>
<reference evidence="8" key="1">
    <citation type="submission" date="2017-08" db="EMBL/GenBank/DDBJ databases">
        <authorList>
            <person name="Grouzdev D.S."/>
            <person name="Gaisin V.A."/>
            <person name="Rysina M.S."/>
            <person name="Gorlenko V.M."/>
        </authorList>
    </citation>
    <scope>NUCLEOTIDE SEQUENCE [LARGE SCALE GENOMIC DNA]</scope>
    <source>
        <strain evidence="8">Kir15-3F</strain>
    </source>
</reference>
<feature type="domain" description="Large ribosomal subunit protein uL30-like ferredoxin-like fold" evidence="6">
    <location>
        <begin position="4"/>
        <end position="54"/>
    </location>
</feature>
<keyword evidence="4 5" id="KW-0687">Ribonucleoprotein</keyword>
<comment type="subunit">
    <text evidence="2 5">Part of the 50S ribosomal subunit.</text>
</comment>
<dbReference type="GO" id="GO:0006412">
    <property type="term" value="P:translation"/>
    <property type="evidence" value="ECO:0007669"/>
    <property type="project" value="UniProtKB-UniRule"/>
</dbReference>
<organism evidence="7 8">
    <name type="scientific">Candidatus Viridilinea mediisalina</name>
    <dbReference type="NCBI Taxonomy" id="2024553"/>
    <lineage>
        <taxon>Bacteria</taxon>
        <taxon>Bacillati</taxon>
        <taxon>Chloroflexota</taxon>
        <taxon>Chloroflexia</taxon>
        <taxon>Chloroflexales</taxon>
        <taxon>Chloroflexineae</taxon>
        <taxon>Oscillochloridaceae</taxon>
        <taxon>Candidatus Viridilinea</taxon>
    </lineage>
</organism>
<dbReference type="Gene3D" id="3.30.1390.20">
    <property type="entry name" value="Ribosomal protein L30, ferredoxin-like fold domain"/>
    <property type="match status" value="1"/>
</dbReference>
<keyword evidence="8" id="KW-1185">Reference proteome</keyword>
<keyword evidence="3 5" id="KW-0689">Ribosomal protein</keyword>
<dbReference type="HAMAP" id="MF_01371_B">
    <property type="entry name" value="Ribosomal_uL30_B"/>
    <property type="match status" value="1"/>
</dbReference>
<dbReference type="RefSeq" id="WP_097642994.1">
    <property type="nucleotide sequence ID" value="NZ_NQWI01000014.1"/>
</dbReference>
<evidence type="ECO:0000313" key="8">
    <source>
        <dbReference type="Proteomes" id="UP000220527"/>
    </source>
</evidence>
<dbReference type="GO" id="GO:0022625">
    <property type="term" value="C:cytosolic large ribosomal subunit"/>
    <property type="evidence" value="ECO:0007669"/>
    <property type="project" value="TreeGrafter"/>
</dbReference>
<dbReference type="PANTHER" id="PTHR15892:SF2">
    <property type="entry name" value="LARGE RIBOSOMAL SUBUNIT PROTEIN UL30M"/>
    <property type="match status" value="1"/>
</dbReference>
<protein>
    <recommendedName>
        <fullName evidence="5">Large ribosomal subunit protein uL30</fullName>
    </recommendedName>
</protein>
<accession>A0A2A6RMQ7</accession>
<dbReference type="CDD" id="cd01658">
    <property type="entry name" value="Ribosomal_L30"/>
    <property type="match status" value="1"/>
</dbReference>
<dbReference type="PANTHER" id="PTHR15892">
    <property type="entry name" value="MITOCHONDRIAL RIBOSOMAL PROTEIN L30"/>
    <property type="match status" value="1"/>
</dbReference>
<dbReference type="FunFam" id="3.30.1390.20:FF:000001">
    <property type="entry name" value="50S ribosomal protein L30"/>
    <property type="match status" value="1"/>
</dbReference>
<dbReference type="SUPFAM" id="SSF55129">
    <property type="entry name" value="Ribosomal protein L30p/L7e"/>
    <property type="match status" value="1"/>
</dbReference>
<dbReference type="OrthoDB" id="9812790at2"/>
<dbReference type="InterPro" id="IPR016082">
    <property type="entry name" value="Ribosomal_uL30_ferredoxin-like"/>
</dbReference>
<evidence type="ECO:0000313" key="7">
    <source>
        <dbReference type="EMBL" id="PDW04191.1"/>
    </source>
</evidence>
<dbReference type="InterPro" id="IPR036919">
    <property type="entry name" value="Ribo_uL30_ferredoxin-like_sf"/>
</dbReference>
<dbReference type="PIRSF" id="PIRSF002211">
    <property type="entry name" value="Ribosomal_L30_bac-type"/>
    <property type="match status" value="1"/>
</dbReference>
<comment type="similarity">
    <text evidence="1 5">Belongs to the universal ribosomal protein uL30 family.</text>
</comment>
<dbReference type="AlphaFoldDB" id="A0A2A6RMQ7"/>
<evidence type="ECO:0000259" key="6">
    <source>
        <dbReference type="Pfam" id="PF00327"/>
    </source>
</evidence>
<evidence type="ECO:0000256" key="5">
    <source>
        <dbReference type="HAMAP-Rule" id="MF_01371"/>
    </source>
</evidence>
<evidence type="ECO:0000256" key="3">
    <source>
        <dbReference type="ARBA" id="ARBA00022980"/>
    </source>
</evidence>
<name>A0A2A6RMQ7_9CHLR</name>